<feature type="compositionally biased region" description="Low complexity" evidence="1">
    <location>
        <begin position="623"/>
        <end position="634"/>
    </location>
</feature>
<dbReference type="Proteomes" id="UP000612055">
    <property type="component" value="Unassembled WGS sequence"/>
</dbReference>
<gene>
    <name evidence="2" type="ORF">HYH03_001117</name>
</gene>
<protein>
    <submittedName>
        <fullName evidence="2">Uncharacterized protein</fullName>
    </submittedName>
</protein>
<feature type="compositionally biased region" description="Low complexity" evidence="1">
    <location>
        <begin position="469"/>
        <end position="480"/>
    </location>
</feature>
<reference evidence="2" key="1">
    <citation type="journal article" date="2020" name="bioRxiv">
        <title>Comparative genomics of Chlamydomonas.</title>
        <authorList>
            <person name="Craig R.J."/>
            <person name="Hasan A.R."/>
            <person name="Ness R.W."/>
            <person name="Keightley P.D."/>
        </authorList>
    </citation>
    <scope>NUCLEOTIDE SEQUENCE</scope>
    <source>
        <strain evidence="2">CCAP 11/70</strain>
    </source>
</reference>
<accession>A0A836C6V8</accession>
<evidence type="ECO:0000256" key="1">
    <source>
        <dbReference type="SAM" id="MobiDB-lite"/>
    </source>
</evidence>
<evidence type="ECO:0000313" key="3">
    <source>
        <dbReference type="Proteomes" id="UP000612055"/>
    </source>
</evidence>
<keyword evidence="3" id="KW-1185">Reference proteome</keyword>
<comment type="caution">
    <text evidence="2">The sequence shown here is derived from an EMBL/GenBank/DDBJ whole genome shotgun (WGS) entry which is preliminary data.</text>
</comment>
<feature type="region of interest" description="Disordered" evidence="1">
    <location>
        <begin position="563"/>
        <end position="677"/>
    </location>
</feature>
<dbReference type="AlphaFoldDB" id="A0A836C6V8"/>
<organism evidence="2 3">
    <name type="scientific">Edaphochlamys debaryana</name>
    <dbReference type="NCBI Taxonomy" id="47281"/>
    <lineage>
        <taxon>Eukaryota</taxon>
        <taxon>Viridiplantae</taxon>
        <taxon>Chlorophyta</taxon>
        <taxon>core chlorophytes</taxon>
        <taxon>Chlorophyceae</taxon>
        <taxon>CS clade</taxon>
        <taxon>Chlamydomonadales</taxon>
        <taxon>Chlamydomonadales incertae sedis</taxon>
        <taxon>Edaphochlamys</taxon>
    </lineage>
</organism>
<feature type="compositionally biased region" description="Low complexity" evidence="1">
    <location>
        <begin position="495"/>
        <end position="508"/>
    </location>
</feature>
<feature type="compositionally biased region" description="Polar residues" evidence="1">
    <location>
        <begin position="66"/>
        <end position="76"/>
    </location>
</feature>
<dbReference type="EMBL" id="JAEHOE010000002">
    <property type="protein sequence ID" value="KAG2501324.1"/>
    <property type="molecule type" value="Genomic_DNA"/>
</dbReference>
<feature type="compositionally biased region" description="Gly residues" evidence="1">
    <location>
        <begin position="481"/>
        <end position="494"/>
    </location>
</feature>
<proteinExistence type="predicted"/>
<feature type="region of interest" description="Disordered" evidence="1">
    <location>
        <begin position="45"/>
        <end position="76"/>
    </location>
</feature>
<feature type="compositionally biased region" description="Gly residues" evidence="1">
    <location>
        <begin position="567"/>
        <end position="578"/>
    </location>
</feature>
<sequence>MFLQAAGRAQQNGNGGGIQLTRDAVAALQHAAQVAAVNQANKLGPHGGGAGVNGSIRPPAPVLQPNLGQGPNQGMSNLHTQAQLQAAMNAQRAAQQGGGLAAANNQAALFLMQNQLAQAQAQAQAANNAAQGGPYLQNNTLAAAAAAAAAVAATTQAAQARAAAVGNANQLLQLQQAAQAAGLPRPQAMAWAQNQALQSAAIAQHNLAQQNLAQNNPALLAAALQAQQARAALQVQQLAAHQQAAAAAAARPMGQSQNNMAAAQQLQVLRQLQARLNAAQAPNALAAAAGPVAAPKPTEAQLQALRTALARSAAGRAALNAANVLGANNPRGGMPNVGNGAGQGQVNPLQQAINLQLLLQQQRNAVQVQQAQAQVNAMANNLAGLQNNAAAAALGSQLAALQQAAMANGQRNMQMQNNAANALAGLNGVGGPNGAGGLNGGSNINEVMLQNLKQMQLAKAMQDSANAAAANGMQSMQGMQQQGGGGGAGAGGGDKASPGGDAAAAAANTNKEQRRLALACVALQLARGGMTVEQAINSGIMGGMSVTDVKFIVECYNAERQRMQGEGSPGVGGPGGQQGPPQQGMPGGGNGGYPGMHGHMGEGGMGEMAQHGIPGMPPGMGYANSPNAAPGSPAGEEHREGIPLGASRFGPGPVSLPTGHASAPVSPPHSGSRNSPIQRGALTAAASEADGLIHETRSEGGASAELAADAAATMAALAKEPFDAFSYAFFGPTETGPGGELLGELETGGNGDGALEPVNMGALEAGPRGPGPLGGPKGPLAALGELPPDQAAWLRAAASANQALWAGEGAEEGPMSNDEIAARLANLDLGSGFF</sequence>
<feature type="region of interest" description="Disordered" evidence="1">
    <location>
        <begin position="469"/>
        <end position="508"/>
    </location>
</feature>
<dbReference type="OrthoDB" id="550271at2759"/>
<name>A0A836C6V8_9CHLO</name>
<feature type="compositionally biased region" description="Gly residues" evidence="1">
    <location>
        <begin position="585"/>
        <end position="595"/>
    </location>
</feature>
<evidence type="ECO:0000313" key="2">
    <source>
        <dbReference type="EMBL" id="KAG2501324.1"/>
    </source>
</evidence>